<keyword evidence="4" id="KW-0408">Iron</keyword>
<dbReference type="PANTHER" id="PTHR43255">
    <property type="entry name" value="IRON-SULFUR-BINDING OXIDOREDUCTASE FADF-RELATED-RELATED"/>
    <property type="match status" value="1"/>
</dbReference>
<organism evidence="7 8">
    <name type="scientific">Candidatus Anoxymicrobium japonicum</name>
    <dbReference type="NCBI Taxonomy" id="2013648"/>
    <lineage>
        <taxon>Bacteria</taxon>
        <taxon>Bacillati</taxon>
        <taxon>Actinomycetota</taxon>
        <taxon>Candidatus Geothermincolia</taxon>
        <taxon>Candidatus Geothermincolales</taxon>
        <taxon>Candidatus Anoxymicrobiaceae</taxon>
        <taxon>Candidatus Anoxymicrobium</taxon>
    </lineage>
</organism>
<evidence type="ECO:0000313" key="7">
    <source>
        <dbReference type="EMBL" id="PKQ28302.1"/>
    </source>
</evidence>
<dbReference type="SUPFAM" id="SSF46548">
    <property type="entry name" value="alpha-helical ferredoxin"/>
    <property type="match status" value="1"/>
</dbReference>
<evidence type="ECO:0000256" key="4">
    <source>
        <dbReference type="ARBA" id="ARBA00023004"/>
    </source>
</evidence>
<dbReference type="GO" id="GO:0005886">
    <property type="term" value="C:plasma membrane"/>
    <property type="evidence" value="ECO:0007669"/>
    <property type="project" value="TreeGrafter"/>
</dbReference>
<keyword evidence="3" id="KW-0560">Oxidoreductase</keyword>
<gene>
    <name evidence="7" type="ORF">CVT63_03475</name>
</gene>
<evidence type="ECO:0000256" key="2">
    <source>
        <dbReference type="ARBA" id="ARBA00022723"/>
    </source>
</evidence>
<proteinExistence type="predicted"/>
<dbReference type="Proteomes" id="UP000233654">
    <property type="component" value="Unassembled WGS sequence"/>
</dbReference>
<sequence length="378" mass="42053">MSIDKGTFVRKYDLLGCIQCGRCTGGCPLTARTDLNIRRFIYDAVDDERLEDLSLKAEIWDCTTCNTCAIRCPKGLDPFEVLLGLRAMRAEEGNIEQTAISALESMFNNGNPWGKAAARRTDWMEGVEGARILGEGEKADVLFHVCCTAAYDPKIMPIVKTLARALNAAGVDFGFIGEEEKHCGSEARRLGEEGLFEYFDEENTELFGRYDVKRLVTFSPHCFNSFKNEYTNIGLPVLHYTQLIAELLSDGKLELPGEINSKVVYHDPCYLGKKNLVFDEPRYVLGKIKGLELAEFNRSKERSLCCEGGGGKMWVESESKAPRLAETRVADAHDLGAGIIAVACPFCWLTIEDAIKARGYEEEMQVKDILELLGQALA</sequence>
<reference evidence="7 8" key="1">
    <citation type="journal article" date="2017" name="ISME J.">
        <title>Potential for microbial H2 and metal transformations associated with novel bacteria and archaea in deep terrestrial subsurface sediments.</title>
        <authorList>
            <person name="Hernsdorf A.W."/>
            <person name="Amano Y."/>
            <person name="Miyakawa K."/>
            <person name="Ise K."/>
            <person name="Suzuki Y."/>
            <person name="Anantharaman K."/>
            <person name="Probst A."/>
            <person name="Burstein D."/>
            <person name="Thomas B.C."/>
            <person name="Banfield J.F."/>
        </authorList>
    </citation>
    <scope>NUCLEOTIDE SEQUENCE [LARGE SCALE GENOMIC DNA]</scope>
    <source>
        <strain evidence="7">HGW-Actinobacteria-3</strain>
    </source>
</reference>
<dbReference type="AlphaFoldDB" id="A0A2N3G6Q1"/>
<dbReference type="EMBL" id="PHEX01000022">
    <property type="protein sequence ID" value="PKQ28302.1"/>
    <property type="molecule type" value="Genomic_DNA"/>
</dbReference>
<dbReference type="InterPro" id="IPR004017">
    <property type="entry name" value="Cys_rich_dom"/>
</dbReference>
<dbReference type="GO" id="GO:0051539">
    <property type="term" value="F:4 iron, 4 sulfur cluster binding"/>
    <property type="evidence" value="ECO:0007669"/>
    <property type="project" value="UniProtKB-KW"/>
</dbReference>
<protein>
    <submittedName>
        <fullName evidence="7">(Fe-S)-binding protein</fullName>
    </submittedName>
</protein>
<dbReference type="InterPro" id="IPR017896">
    <property type="entry name" value="4Fe4S_Fe-S-bd"/>
</dbReference>
<dbReference type="PROSITE" id="PS00198">
    <property type="entry name" value="4FE4S_FER_1"/>
    <property type="match status" value="1"/>
</dbReference>
<dbReference type="InterPro" id="IPR051460">
    <property type="entry name" value="HdrC_iron-sulfur_subunit"/>
</dbReference>
<dbReference type="Gene3D" id="1.10.1060.10">
    <property type="entry name" value="Alpha-helical ferredoxin"/>
    <property type="match status" value="1"/>
</dbReference>
<name>A0A2N3G6Q1_9ACTN</name>
<dbReference type="GO" id="GO:0016491">
    <property type="term" value="F:oxidoreductase activity"/>
    <property type="evidence" value="ECO:0007669"/>
    <property type="project" value="UniProtKB-KW"/>
</dbReference>
<evidence type="ECO:0000256" key="5">
    <source>
        <dbReference type="ARBA" id="ARBA00023014"/>
    </source>
</evidence>
<evidence type="ECO:0000256" key="3">
    <source>
        <dbReference type="ARBA" id="ARBA00023002"/>
    </source>
</evidence>
<dbReference type="PANTHER" id="PTHR43255:SF1">
    <property type="entry name" value="IRON-SULFUR-BINDING OXIDOREDUCTASE FADF-RELATED"/>
    <property type="match status" value="1"/>
</dbReference>
<evidence type="ECO:0000313" key="8">
    <source>
        <dbReference type="Proteomes" id="UP000233654"/>
    </source>
</evidence>
<keyword evidence="5" id="KW-0411">Iron-sulfur</keyword>
<dbReference type="Pfam" id="PF02754">
    <property type="entry name" value="CCG"/>
    <property type="match status" value="2"/>
</dbReference>
<comment type="caution">
    <text evidence="7">The sequence shown here is derived from an EMBL/GenBank/DDBJ whole genome shotgun (WGS) entry which is preliminary data.</text>
</comment>
<keyword evidence="1" id="KW-0004">4Fe-4S</keyword>
<evidence type="ECO:0000256" key="1">
    <source>
        <dbReference type="ARBA" id="ARBA00022485"/>
    </source>
</evidence>
<dbReference type="PROSITE" id="PS51379">
    <property type="entry name" value="4FE4S_FER_2"/>
    <property type="match status" value="1"/>
</dbReference>
<dbReference type="InterPro" id="IPR009051">
    <property type="entry name" value="Helical_ferredxn"/>
</dbReference>
<dbReference type="InterPro" id="IPR017900">
    <property type="entry name" value="4Fe4S_Fe_S_CS"/>
</dbReference>
<feature type="domain" description="4Fe-4S ferredoxin-type" evidence="6">
    <location>
        <begin position="8"/>
        <end position="38"/>
    </location>
</feature>
<keyword evidence="2" id="KW-0479">Metal-binding</keyword>
<accession>A0A2N3G6Q1</accession>
<dbReference type="Pfam" id="PF13183">
    <property type="entry name" value="Fer4_8"/>
    <property type="match status" value="1"/>
</dbReference>
<evidence type="ECO:0000259" key="6">
    <source>
        <dbReference type="PROSITE" id="PS51379"/>
    </source>
</evidence>
<dbReference type="GO" id="GO:0046872">
    <property type="term" value="F:metal ion binding"/>
    <property type="evidence" value="ECO:0007669"/>
    <property type="project" value="UniProtKB-KW"/>
</dbReference>